<dbReference type="EMBL" id="JARKIE010000040">
    <property type="protein sequence ID" value="KAJ7694783.1"/>
    <property type="molecule type" value="Genomic_DNA"/>
</dbReference>
<comment type="caution">
    <text evidence="2">The sequence shown here is derived from an EMBL/GenBank/DDBJ whole genome shotgun (WGS) entry which is preliminary data.</text>
</comment>
<dbReference type="Proteomes" id="UP001221757">
    <property type="component" value="Unassembled WGS sequence"/>
</dbReference>
<feature type="region of interest" description="Disordered" evidence="1">
    <location>
        <begin position="372"/>
        <end position="449"/>
    </location>
</feature>
<gene>
    <name evidence="2" type="ORF">B0H17DRAFT_1131717</name>
</gene>
<protein>
    <submittedName>
        <fullName evidence="2">Uncharacterized protein</fullName>
    </submittedName>
</protein>
<proteinExistence type="predicted"/>
<organism evidence="2 3">
    <name type="scientific">Mycena rosella</name>
    <name type="common">Pink bonnet</name>
    <name type="synonym">Agaricus rosellus</name>
    <dbReference type="NCBI Taxonomy" id="1033263"/>
    <lineage>
        <taxon>Eukaryota</taxon>
        <taxon>Fungi</taxon>
        <taxon>Dikarya</taxon>
        <taxon>Basidiomycota</taxon>
        <taxon>Agaricomycotina</taxon>
        <taxon>Agaricomycetes</taxon>
        <taxon>Agaricomycetidae</taxon>
        <taxon>Agaricales</taxon>
        <taxon>Marasmiineae</taxon>
        <taxon>Mycenaceae</taxon>
        <taxon>Mycena</taxon>
    </lineage>
</organism>
<feature type="region of interest" description="Disordered" evidence="1">
    <location>
        <begin position="1"/>
        <end position="30"/>
    </location>
</feature>
<evidence type="ECO:0000313" key="2">
    <source>
        <dbReference type="EMBL" id="KAJ7694783.1"/>
    </source>
</evidence>
<reference evidence="2" key="1">
    <citation type="submission" date="2023-03" db="EMBL/GenBank/DDBJ databases">
        <title>Massive genome expansion in bonnet fungi (Mycena s.s.) driven by repeated elements and novel gene families across ecological guilds.</title>
        <authorList>
            <consortium name="Lawrence Berkeley National Laboratory"/>
            <person name="Harder C.B."/>
            <person name="Miyauchi S."/>
            <person name="Viragh M."/>
            <person name="Kuo A."/>
            <person name="Thoen E."/>
            <person name="Andreopoulos B."/>
            <person name="Lu D."/>
            <person name="Skrede I."/>
            <person name="Drula E."/>
            <person name="Henrissat B."/>
            <person name="Morin E."/>
            <person name="Kohler A."/>
            <person name="Barry K."/>
            <person name="LaButti K."/>
            <person name="Morin E."/>
            <person name="Salamov A."/>
            <person name="Lipzen A."/>
            <person name="Mereny Z."/>
            <person name="Hegedus B."/>
            <person name="Baldrian P."/>
            <person name="Stursova M."/>
            <person name="Weitz H."/>
            <person name="Taylor A."/>
            <person name="Grigoriev I.V."/>
            <person name="Nagy L.G."/>
            <person name="Martin F."/>
            <person name="Kauserud H."/>
        </authorList>
    </citation>
    <scope>NUCLEOTIDE SEQUENCE</scope>
    <source>
        <strain evidence="2">CBHHK067</strain>
    </source>
</reference>
<evidence type="ECO:0000256" key="1">
    <source>
        <dbReference type="SAM" id="MobiDB-lite"/>
    </source>
</evidence>
<sequence length="449" mass="48859">MRDSGSLWKVPSSHPEVSDGPRKSPGWEWEAGPREEEVCCANMREDRADAFAKLEPTFSANQTRAKLPASDRMPTTIPYHILHAVRRGVNAVSERPPPGALQAILAARHENRDWVPDGEQACEFFAAQAITLATLLEVPLSQFLFLTLGYLSSAAGGCTKWLMKLLEPAEAEITKASEPGDRLHWAVRNHKEYAQKRQEAWLEPAQGTFAPDFATHEVLSEIRKHQEKEKVVEVDEESDDEFKAVASIFHLSRSLTRQVPPLPTVASGSGFLHSPFLLVSSPGLRRSSHTPPPQPYATYSSPVTPRRTSPSPGRPQFLAPPSPLPLCLATLARSVPSSPIRTPLGPISVFHQNGATPRLSLFVRLPVETSTIKGRNSRPRTPAAEEEIEEEAVNQKVIGASRTRTSSNGSMIRKAAEDTGGTGGCTSHAASLGREVHDGANDVGEGTPL</sequence>
<keyword evidence="3" id="KW-1185">Reference proteome</keyword>
<feature type="region of interest" description="Disordered" evidence="1">
    <location>
        <begin position="283"/>
        <end position="319"/>
    </location>
</feature>
<accession>A0AAD7DLT0</accession>
<evidence type="ECO:0000313" key="3">
    <source>
        <dbReference type="Proteomes" id="UP001221757"/>
    </source>
</evidence>
<name>A0AAD7DLT0_MYCRO</name>
<feature type="compositionally biased region" description="Low complexity" evidence="1">
    <location>
        <begin position="298"/>
        <end position="315"/>
    </location>
</feature>
<dbReference type="AlphaFoldDB" id="A0AAD7DLT0"/>